<evidence type="ECO:0000313" key="2">
    <source>
        <dbReference type="EMBL" id="JAD32052.1"/>
    </source>
</evidence>
<feature type="compositionally biased region" description="Basic residues" evidence="1">
    <location>
        <begin position="47"/>
        <end position="58"/>
    </location>
</feature>
<proteinExistence type="predicted"/>
<evidence type="ECO:0000256" key="1">
    <source>
        <dbReference type="SAM" id="MobiDB-lite"/>
    </source>
</evidence>
<protein>
    <submittedName>
        <fullName evidence="2">Uncharacterized protein</fullName>
    </submittedName>
</protein>
<name>A0A0A8ZB27_ARUDO</name>
<sequence>MDICLVQFECVPILDNENCSNILNYKLMIQHRSRCMANGKSKMSSNSRKRKYPRFVAN</sequence>
<accession>A0A0A8ZB27</accession>
<reference evidence="2" key="1">
    <citation type="submission" date="2014-09" db="EMBL/GenBank/DDBJ databases">
        <authorList>
            <person name="Magalhaes I.L.F."/>
            <person name="Oliveira U."/>
            <person name="Santos F.R."/>
            <person name="Vidigal T.H.D.A."/>
            <person name="Brescovit A.D."/>
            <person name="Santos A.J."/>
        </authorList>
    </citation>
    <scope>NUCLEOTIDE SEQUENCE</scope>
    <source>
        <tissue evidence="2">Shoot tissue taken approximately 20 cm above the soil surface</tissue>
    </source>
</reference>
<dbReference type="EMBL" id="GBRH01265843">
    <property type="protein sequence ID" value="JAD32052.1"/>
    <property type="molecule type" value="Transcribed_RNA"/>
</dbReference>
<feature type="region of interest" description="Disordered" evidence="1">
    <location>
        <begin position="38"/>
        <end position="58"/>
    </location>
</feature>
<dbReference type="AlphaFoldDB" id="A0A0A8ZB27"/>
<reference evidence="2" key="2">
    <citation type="journal article" date="2015" name="Data Brief">
        <title>Shoot transcriptome of the giant reed, Arundo donax.</title>
        <authorList>
            <person name="Barrero R.A."/>
            <person name="Guerrero F.D."/>
            <person name="Moolhuijzen P."/>
            <person name="Goolsby J.A."/>
            <person name="Tidwell J."/>
            <person name="Bellgard S.E."/>
            <person name="Bellgard M.I."/>
        </authorList>
    </citation>
    <scope>NUCLEOTIDE SEQUENCE</scope>
    <source>
        <tissue evidence="2">Shoot tissue taken approximately 20 cm above the soil surface</tissue>
    </source>
</reference>
<organism evidence="2">
    <name type="scientific">Arundo donax</name>
    <name type="common">Giant reed</name>
    <name type="synonym">Donax arundinaceus</name>
    <dbReference type="NCBI Taxonomy" id="35708"/>
    <lineage>
        <taxon>Eukaryota</taxon>
        <taxon>Viridiplantae</taxon>
        <taxon>Streptophyta</taxon>
        <taxon>Embryophyta</taxon>
        <taxon>Tracheophyta</taxon>
        <taxon>Spermatophyta</taxon>
        <taxon>Magnoliopsida</taxon>
        <taxon>Liliopsida</taxon>
        <taxon>Poales</taxon>
        <taxon>Poaceae</taxon>
        <taxon>PACMAD clade</taxon>
        <taxon>Arundinoideae</taxon>
        <taxon>Arundineae</taxon>
        <taxon>Arundo</taxon>
    </lineage>
</organism>